<keyword evidence="8" id="KW-1185">Reference proteome</keyword>
<feature type="domain" description="PTHB1 platform" evidence="4">
    <location>
        <begin position="538"/>
        <end position="645"/>
    </location>
</feature>
<name>A0AAD9KG67_9ANNE</name>
<dbReference type="SUPFAM" id="SSF50978">
    <property type="entry name" value="WD40 repeat-like"/>
    <property type="match status" value="1"/>
</dbReference>
<evidence type="ECO:0008006" key="9">
    <source>
        <dbReference type="Google" id="ProtNLM"/>
    </source>
</evidence>
<proteinExistence type="predicted"/>
<dbReference type="Pfam" id="PF23339">
    <property type="entry name" value="PTHB1_CtH"/>
    <property type="match status" value="1"/>
</dbReference>
<feature type="domain" description="PTHB1 C-terminal helix bundle" evidence="6">
    <location>
        <begin position="753"/>
        <end position="841"/>
    </location>
</feature>
<dbReference type="AlphaFoldDB" id="A0AAD9KG67"/>
<evidence type="ECO:0000256" key="1">
    <source>
        <dbReference type="SAM" id="MobiDB-lite"/>
    </source>
</evidence>
<dbReference type="InterPro" id="IPR028073">
    <property type="entry name" value="PHTB1_N_dom"/>
</dbReference>
<evidence type="ECO:0000259" key="3">
    <source>
        <dbReference type="Pfam" id="PF14728"/>
    </source>
</evidence>
<sequence>MSLFKAREWWGTTVGEEEEYDQGCLCVANIDNNNNPSDKIIVGSYHGYLRIYKPSPTKTESGWSGYKPEDVVCEMQLSQPILQVEAGRFVSASDNLHLAVLHPRKFSVYSLTGTSGAVAHGTNYSLSLAYEHNMKRTTFSFCYGPFGGVKNKDFICVQSMDGTISVFEQESFAFCRFLPGALLPGPMKYVPRTDSFVTVSSSRQVESYKYQVLAVATDARSKEETINIRSGKRVVCDWVFNLGEQAMDLQVTNFAGAQPSIYVLGERNLFILSDIGKLQSIKKFDYTPTAFVPFPSVVENSINCLISTNTNTLMVYQDTTLKWAAQSFIHYQFRYVLLPSGLLVCLVYYHELRGVIVTLDEDGHLQCSYLGTDPSMFSPPSAELRELDYNDMDKEMHELQKIIRKQQSKSFAPLPNSKADDDIQIQVHVPPNLDSPSLAHEVEIQDEDPIPSITVKLSIKAKTIVNDVKISVHAPPPLAVNDNLITFSSIEPMHAGETQVTFYMKQTIVPTELRAEITAAYVSVQGAPRVVHTPVHLPVKLIIKPCLPVKNASYKITIDTNKPPVNLNDLFPDLMGENSGGPGNALGFKFYGMEPVVTLLASKSSQRYRLQCDDFAFLWMLLSELVARLKSQFRVGHASDFRISYDSSLPLQEYFDVLDTHFEARMNEEKLEKMLDDRASQFRAIQRRLLTRFKDKTPAPLANLDTLLDGTYRQLLALADAMEDNRRAQVQTSSALSAATRVVTLLISLWQDMNKDEVAILESTLSPNVATSGTQVENAYLDSKEFTVAGWEEMTDVAVTHLLRTCLAKSSKDATVNPAPLTMLRDTTKLKKHIALLCDRLGKGAKLAVEGYTSASQPTHTSPPAHRSVNQTPSYGTDSSRKSRKPLETTLESMHSKRVSADENKVPEGSKFGERRNPHAKKGRNELPSLARGDETFDSSNLPPLSDTAKRFMKKTPSKGLSELVPDLDDIDKPASDDESDNMMLMNGGNELVYGL</sequence>
<gene>
    <name evidence="7" type="ORF">LSH36_4g21005</name>
</gene>
<dbReference type="Pfam" id="PF23338">
    <property type="entry name" value="PTHB1_hp"/>
    <property type="match status" value="1"/>
</dbReference>
<dbReference type="Proteomes" id="UP001208570">
    <property type="component" value="Unassembled WGS sequence"/>
</dbReference>
<dbReference type="InterPro" id="IPR055363">
    <property type="entry name" value="PTHB1_hp_dom"/>
</dbReference>
<evidence type="ECO:0000259" key="5">
    <source>
        <dbReference type="Pfam" id="PF23338"/>
    </source>
</evidence>
<dbReference type="InterPro" id="IPR028074">
    <property type="entry name" value="PHTB1_GAE_dom"/>
</dbReference>
<organism evidence="7 8">
    <name type="scientific">Paralvinella palmiformis</name>
    <dbReference type="NCBI Taxonomy" id="53620"/>
    <lineage>
        <taxon>Eukaryota</taxon>
        <taxon>Metazoa</taxon>
        <taxon>Spiralia</taxon>
        <taxon>Lophotrochozoa</taxon>
        <taxon>Annelida</taxon>
        <taxon>Polychaeta</taxon>
        <taxon>Sedentaria</taxon>
        <taxon>Canalipalpata</taxon>
        <taxon>Terebellida</taxon>
        <taxon>Terebelliformia</taxon>
        <taxon>Alvinellidae</taxon>
        <taxon>Paralvinella</taxon>
    </lineage>
</organism>
<comment type="caution">
    <text evidence="7">The sequence shown here is derived from an EMBL/GenBank/DDBJ whole genome shotgun (WGS) entry which is preliminary data.</text>
</comment>
<feature type="domain" description="PTHB1 hairpin" evidence="5">
    <location>
        <begin position="648"/>
        <end position="751"/>
    </location>
</feature>
<dbReference type="EMBL" id="JAODUP010000004">
    <property type="protein sequence ID" value="KAK2170175.1"/>
    <property type="molecule type" value="Genomic_DNA"/>
</dbReference>
<dbReference type="InterPro" id="IPR036322">
    <property type="entry name" value="WD40_repeat_dom_sf"/>
</dbReference>
<evidence type="ECO:0000259" key="4">
    <source>
        <dbReference type="Pfam" id="PF23337"/>
    </source>
</evidence>
<reference evidence="7" key="1">
    <citation type="journal article" date="2023" name="Mol. Biol. Evol.">
        <title>Third-Generation Sequencing Reveals the Adaptive Role of the Epigenome in Three Deep-Sea Polychaetes.</title>
        <authorList>
            <person name="Perez M."/>
            <person name="Aroh O."/>
            <person name="Sun Y."/>
            <person name="Lan Y."/>
            <person name="Juniper S.K."/>
            <person name="Young C.R."/>
            <person name="Angers B."/>
            <person name="Qian P.Y."/>
        </authorList>
    </citation>
    <scope>NUCLEOTIDE SEQUENCE</scope>
    <source>
        <strain evidence="7">P08H-3</strain>
    </source>
</reference>
<dbReference type="InterPro" id="IPR055362">
    <property type="entry name" value="PTHB1_pf_dom"/>
</dbReference>
<evidence type="ECO:0000259" key="2">
    <source>
        <dbReference type="Pfam" id="PF14727"/>
    </source>
</evidence>
<dbReference type="PANTHER" id="PTHR20991:SF0">
    <property type="entry name" value="PROTEIN PTHB1"/>
    <property type="match status" value="1"/>
</dbReference>
<dbReference type="GO" id="GO:0016020">
    <property type="term" value="C:membrane"/>
    <property type="evidence" value="ECO:0007669"/>
    <property type="project" value="TreeGrafter"/>
</dbReference>
<protein>
    <recommendedName>
        <fullName evidence="9">Protein PTHB1</fullName>
    </recommendedName>
</protein>
<evidence type="ECO:0000313" key="7">
    <source>
        <dbReference type="EMBL" id="KAK2170175.1"/>
    </source>
</evidence>
<evidence type="ECO:0000313" key="8">
    <source>
        <dbReference type="Proteomes" id="UP001208570"/>
    </source>
</evidence>
<dbReference type="Pfam" id="PF14727">
    <property type="entry name" value="PHTB1_N"/>
    <property type="match status" value="1"/>
</dbReference>
<dbReference type="InterPro" id="IPR055364">
    <property type="entry name" value="PTHB1_CtH_dom"/>
</dbReference>
<feature type="compositionally biased region" description="Basic and acidic residues" evidence="1">
    <location>
        <begin position="899"/>
        <end position="917"/>
    </location>
</feature>
<feature type="region of interest" description="Disordered" evidence="1">
    <location>
        <begin position="852"/>
        <end position="996"/>
    </location>
</feature>
<feature type="compositionally biased region" description="Polar residues" evidence="1">
    <location>
        <begin position="853"/>
        <end position="878"/>
    </location>
</feature>
<dbReference type="InterPro" id="IPR026511">
    <property type="entry name" value="PTHB1"/>
</dbReference>
<evidence type="ECO:0000259" key="6">
    <source>
        <dbReference type="Pfam" id="PF23339"/>
    </source>
</evidence>
<feature type="domain" description="PTHB1 GAE" evidence="3">
    <location>
        <begin position="449"/>
        <end position="532"/>
    </location>
</feature>
<dbReference type="GO" id="GO:0060271">
    <property type="term" value="P:cilium assembly"/>
    <property type="evidence" value="ECO:0007669"/>
    <property type="project" value="TreeGrafter"/>
</dbReference>
<dbReference type="GO" id="GO:0034464">
    <property type="term" value="C:BBSome"/>
    <property type="evidence" value="ECO:0007669"/>
    <property type="project" value="InterPro"/>
</dbReference>
<dbReference type="PANTHER" id="PTHR20991">
    <property type="entry name" value="PARATHYROID HORMONE-RESPONSIVE B1 GENE"/>
    <property type="match status" value="1"/>
</dbReference>
<accession>A0AAD9KG67</accession>
<dbReference type="Pfam" id="PF14728">
    <property type="entry name" value="PTHB1_GAE"/>
    <property type="match status" value="1"/>
</dbReference>
<dbReference type="Pfam" id="PF23337">
    <property type="entry name" value="PTHB1_pf"/>
    <property type="match status" value="1"/>
</dbReference>
<feature type="domain" description="PTHB1 N-terminal" evidence="2">
    <location>
        <begin position="1"/>
        <end position="374"/>
    </location>
</feature>